<dbReference type="PANTHER" id="PTHR10127">
    <property type="entry name" value="DISCOIDIN, CUB, EGF, LAMININ , AND ZINC METALLOPROTEASE DOMAIN CONTAINING"/>
    <property type="match status" value="1"/>
</dbReference>
<keyword evidence="2 6" id="KW-0479">Metal-binding</keyword>
<dbReference type="AlphaFoldDB" id="A0A7R9CQG0"/>
<evidence type="ECO:0000256" key="5">
    <source>
        <dbReference type="ARBA" id="ARBA00023049"/>
    </source>
</evidence>
<dbReference type="PROSITE" id="PS51864">
    <property type="entry name" value="ASTACIN"/>
    <property type="match status" value="1"/>
</dbReference>
<feature type="binding site" evidence="6">
    <location>
        <position position="112"/>
    </location>
    <ligand>
        <name>Zn(2+)</name>
        <dbReference type="ChEBI" id="CHEBI:29105"/>
        <note>catalytic</note>
    </ligand>
</feature>
<sequence>MNSVGSRCPKQTEQKSVCALFKQMKQDRVSILLVFVNSCPSSAQCEMLMKAMRYYHDHTCVRFKEWTGEPNRIDIYFNPDDGACWSMVGRSSLAVQKLSLGYRCWYLGIVLHEIGHTIGFWHEMTRFDRDKYIRVLWENIQNLFQAYLTHVTELKYDPEDSIELWQTNTNIENWTYVELSIYTPYSFKALGRTYLEEVYLKLCGGRLENHFRKTSFSISNRDWNLELPVIVSLLYCESSMLDHAATKQLLSIQLVPIVCDADEKAAIKTF</sequence>
<feature type="domain" description="Peptidase M12A" evidence="8">
    <location>
        <begin position="16"/>
        <end position="142"/>
    </location>
</feature>
<keyword evidence="4 6" id="KW-0862">Zinc</keyword>
<name>A0A7R9CQG0_TIMPO</name>
<dbReference type="PRINTS" id="PR00480">
    <property type="entry name" value="ASTACIN"/>
</dbReference>
<evidence type="ECO:0000256" key="3">
    <source>
        <dbReference type="ARBA" id="ARBA00022801"/>
    </source>
</evidence>
<dbReference type="InterPro" id="IPR001506">
    <property type="entry name" value="Peptidase_M12A"/>
</dbReference>
<dbReference type="PANTHER" id="PTHR10127:SF780">
    <property type="entry name" value="METALLOENDOPEPTIDASE"/>
    <property type="match status" value="1"/>
</dbReference>
<dbReference type="GO" id="GO:0004222">
    <property type="term" value="F:metalloendopeptidase activity"/>
    <property type="evidence" value="ECO:0007669"/>
    <property type="project" value="UniProtKB-UniRule"/>
</dbReference>
<comment type="caution">
    <text evidence="6">Lacks conserved residue(s) required for the propagation of feature annotation.</text>
</comment>
<protein>
    <recommendedName>
        <fullName evidence="7">Metalloendopeptidase</fullName>
        <ecNumber evidence="7">3.4.24.-</ecNumber>
    </recommendedName>
</protein>
<dbReference type="SMART" id="SM00235">
    <property type="entry name" value="ZnMc"/>
    <property type="match status" value="1"/>
</dbReference>
<organism evidence="9">
    <name type="scientific">Timema poppense</name>
    <name type="common">Walking stick</name>
    <dbReference type="NCBI Taxonomy" id="170557"/>
    <lineage>
        <taxon>Eukaryota</taxon>
        <taxon>Metazoa</taxon>
        <taxon>Ecdysozoa</taxon>
        <taxon>Arthropoda</taxon>
        <taxon>Hexapoda</taxon>
        <taxon>Insecta</taxon>
        <taxon>Pterygota</taxon>
        <taxon>Neoptera</taxon>
        <taxon>Polyneoptera</taxon>
        <taxon>Phasmatodea</taxon>
        <taxon>Timematodea</taxon>
        <taxon>Timematoidea</taxon>
        <taxon>Timematidae</taxon>
        <taxon>Timema</taxon>
    </lineage>
</organism>
<feature type="active site" evidence="6">
    <location>
        <position position="113"/>
    </location>
</feature>
<gene>
    <name evidence="9" type="ORF">TPSB3V08_LOCUS2184</name>
</gene>
<evidence type="ECO:0000313" key="9">
    <source>
        <dbReference type="EMBL" id="CAD7399528.1"/>
    </source>
</evidence>
<keyword evidence="1 6" id="KW-0645">Protease</keyword>
<proteinExistence type="predicted"/>
<keyword evidence="5 6" id="KW-0482">Metalloprotease</keyword>
<dbReference type="GO" id="GO:0006508">
    <property type="term" value="P:proteolysis"/>
    <property type="evidence" value="ECO:0007669"/>
    <property type="project" value="UniProtKB-KW"/>
</dbReference>
<evidence type="ECO:0000256" key="4">
    <source>
        <dbReference type="ARBA" id="ARBA00022833"/>
    </source>
</evidence>
<comment type="cofactor">
    <cofactor evidence="6 7">
        <name>Zn(2+)</name>
        <dbReference type="ChEBI" id="CHEBI:29105"/>
    </cofactor>
    <text evidence="6 7">Binds 1 zinc ion per subunit.</text>
</comment>
<dbReference type="Gene3D" id="3.40.390.10">
    <property type="entry name" value="Collagenase (Catalytic Domain)"/>
    <property type="match status" value="1"/>
</dbReference>
<evidence type="ECO:0000256" key="6">
    <source>
        <dbReference type="PROSITE-ProRule" id="PRU01211"/>
    </source>
</evidence>
<accession>A0A7R9CQG0</accession>
<dbReference type="EC" id="3.4.24.-" evidence="7"/>
<dbReference type="InterPro" id="IPR024079">
    <property type="entry name" value="MetalloPept_cat_dom_sf"/>
</dbReference>
<evidence type="ECO:0000256" key="2">
    <source>
        <dbReference type="ARBA" id="ARBA00022723"/>
    </source>
</evidence>
<dbReference type="Pfam" id="PF01400">
    <property type="entry name" value="Astacin"/>
    <property type="match status" value="1"/>
</dbReference>
<feature type="binding site" evidence="6">
    <location>
        <position position="122"/>
    </location>
    <ligand>
        <name>Zn(2+)</name>
        <dbReference type="ChEBI" id="CHEBI:29105"/>
        <note>catalytic</note>
    </ligand>
</feature>
<reference evidence="9" key="1">
    <citation type="submission" date="2020-11" db="EMBL/GenBank/DDBJ databases">
        <authorList>
            <person name="Tran Van P."/>
        </authorList>
    </citation>
    <scope>NUCLEOTIDE SEQUENCE</scope>
</reference>
<dbReference type="GO" id="GO:0008270">
    <property type="term" value="F:zinc ion binding"/>
    <property type="evidence" value="ECO:0007669"/>
    <property type="project" value="UniProtKB-UniRule"/>
</dbReference>
<dbReference type="InterPro" id="IPR006026">
    <property type="entry name" value="Peptidase_Metallo"/>
</dbReference>
<keyword evidence="3 6" id="KW-0378">Hydrolase</keyword>
<evidence type="ECO:0000256" key="7">
    <source>
        <dbReference type="RuleBase" id="RU361183"/>
    </source>
</evidence>
<evidence type="ECO:0000259" key="8">
    <source>
        <dbReference type="PROSITE" id="PS51864"/>
    </source>
</evidence>
<evidence type="ECO:0000256" key="1">
    <source>
        <dbReference type="ARBA" id="ARBA00022670"/>
    </source>
</evidence>
<dbReference type="SUPFAM" id="SSF55486">
    <property type="entry name" value="Metalloproteases ('zincins'), catalytic domain"/>
    <property type="match status" value="1"/>
</dbReference>
<feature type="binding site" evidence="6">
    <location>
        <position position="116"/>
    </location>
    <ligand>
        <name>Zn(2+)</name>
        <dbReference type="ChEBI" id="CHEBI:29105"/>
        <note>catalytic</note>
    </ligand>
</feature>
<dbReference type="EMBL" id="OD000846">
    <property type="protein sequence ID" value="CAD7399528.1"/>
    <property type="molecule type" value="Genomic_DNA"/>
</dbReference>